<sequence>MRFYLGCHQPAWLAATDIPLFISHRRLAHRRTLPRALGPWCLDSGAFSEIQQYGRWTITAEQYAAAVRRYVQEIGGLQWAAQMDWMCEPVVIGGGQVGRSRFVGTGLSVEAHQQLTVDNYLRLRDIAPDLPIVPVIQGWQRDDYLRCVDLFARSGVDLEHEPVVGLGSVCRRQGTGEIRAIVESVAALRIRLHGFGVKTAGLGIYGRHLASADSLAWSYQGRYRPGCRVGHRTEANCARWAAEWRQKIIRTSETGLPRDSSARRRRRCGTGGSR</sequence>
<evidence type="ECO:0000313" key="3">
    <source>
        <dbReference type="EMBL" id="ACU77817.1"/>
    </source>
</evidence>
<gene>
    <name evidence="3" type="ordered locus">Caci_9004</name>
</gene>
<organism evidence="3 4">
    <name type="scientific">Catenulispora acidiphila (strain DSM 44928 / JCM 14897 / NBRC 102108 / NRRL B-24433 / ID139908)</name>
    <dbReference type="NCBI Taxonomy" id="479433"/>
    <lineage>
        <taxon>Bacteria</taxon>
        <taxon>Bacillati</taxon>
        <taxon>Actinomycetota</taxon>
        <taxon>Actinomycetes</taxon>
        <taxon>Catenulisporales</taxon>
        <taxon>Catenulisporaceae</taxon>
        <taxon>Catenulispora</taxon>
    </lineage>
</organism>
<dbReference type="eggNOG" id="COG0343">
    <property type="taxonomic scope" value="Bacteria"/>
</dbReference>
<dbReference type="KEGG" id="cai:Caci_9004"/>
<feature type="region of interest" description="Disordered" evidence="1">
    <location>
        <begin position="255"/>
        <end position="274"/>
    </location>
</feature>
<dbReference type="HOGENOM" id="CLU_958578_0_0_11"/>
<reference evidence="3 4" key="1">
    <citation type="journal article" date="2009" name="Stand. Genomic Sci.">
        <title>Complete genome sequence of Catenulispora acidiphila type strain (ID 139908).</title>
        <authorList>
            <person name="Copeland A."/>
            <person name="Lapidus A."/>
            <person name="Glavina Del Rio T."/>
            <person name="Nolan M."/>
            <person name="Lucas S."/>
            <person name="Chen F."/>
            <person name="Tice H."/>
            <person name="Cheng J.F."/>
            <person name="Bruce D."/>
            <person name="Goodwin L."/>
            <person name="Pitluck S."/>
            <person name="Mikhailova N."/>
            <person name="Pati A."/>
            <person name="Ivanova N."/>
            <person name="Mavromatis K."/>
            <person name="Chen A."/>
            <person name="Palaniappan K."/>
            <person name="Chain P."/>
            <person name="Land M."/>
            <person name="Hauser L."/>
            <person name="Chang Y.J."/>
            <person name="Jeffries C.D."/>
            <person name="Chertkov O."/>
            <person name="Brettin T."/>
            <person name="Detter J.C."/>
            <person name="Han C."/>
            <person name="Ali Z."/>
            <person name="Tindall B.J."/>
            <person name="Goker M."/>
            <person name="Bristow J."/>
            <person name="Eisen J.A."/>
            <person name="Markowitz V."/>
            <person name="Hugenholtz P."/>
            <person name="Kyrpides N.C."/>
            <person name="Klenk H.P."/>
        </authorList>
    </citation>
    <scope>NUCLEOTIDE SEQUENCE [LARGE SCALE GENOMIC DNA]</scope>
    <source>
        <strain evidence="4">DSM 44928 / JCM 14897 / NBRC 102108 / NRRL B-24433 / ID139908</strain>
    </source>
</reference>
<dbReference type="InterPro" id="IPR055645">
    <property type="entry name" value="DpdA"/>
</dbReference>
<evidence type="ECO:0000256" key="1">
    <source>
        <dbReference type="SAM" id="MobiDB-lite"/>
    </source>
</evidence>
<evidence type="ECO:0000313" key="4">
    <source>
        <dbReference type="Proteomes" id="UP000000851"/>
    </source>
</evidence>
<name>C7Q5K6_CATAD</name>
<dbReference type="Proteomes" id="UP000000851">
    <property type="component" value="Chromosome"/>
</dbReference>
<dbReference type="Pfam" id="PF23859">
    <property type="entry name" value="DpdA"/>
    <property type="match status" value="1"/>
</dbReference>
<dbReference type="EMBL" id="CP001700">
    <property type="protein sequence ID" value="ACU77817.1"/>
    <property type="molecule type" value="Genomic_DNA"/>
</dbReference>
<proteinExistence type="predicted"/>
<dbReference type="OrthoDB" id="9075047at2"/>
<accession>C7Q5K6</accession>
<dbReference type="AlphaFoldDB" id="C7Q5K6"/>
<protein>
    <recommendedName>
        <fullName evidence="2">DeoxyPurine in DNA protein A domain-containing protein</fullName>
    </recommendedName>
</protein>
<evidence type="ECO:0000259" key="2">
    <source>
        <dbReference type="Pfam" id="PF23859"/>
    </source>
</evidence>
<dbReference type="RefSeq" id="WP_015797541.1">
    <property type="nucleotide sequence ID" value="NC_013131.1"/>
</dbReference>
<keyword evidence="4" id="KW-1185">Reference proteome</keyword>
<dbReference type="STRING" id="479433.Caci_9004"/>
<dbReference type="InParanoid" id="C7Q5K6"/>
<feature type="domain" description="DeoxyPurine in DNA protein A" evidence="2">
    <location>
        <begin position="2"/>
        <end position="254"/>
    </location>
</feature>